<dbReference type="AlphaFoldDB" id="A0A917DCX9"/>
<dbReference type="Pfam" id="PF01809">
    <property type="entry name" value="YidD"/>
    <property type="match status" value="1"/>
</dbReference>
<accession>A0A917DCX9</accession>
<sequence>MSVLPASAIGSAPFRMAGGFRFLPRNAGILVLIAYRATISRLYGDVCRYYPSCSAYGLTAVQQHGLVRGSGMAVSRIARCHPWAVGGEDDVRPNPDLSFDLTPRGFVVPRRKD</sequence>
<dbReference type="Proteomes" id="UP000633205">
    <property type="component" value="Unassembled WGS sequence"/>
</dbReference>
<reference evidence="2" key="2">
    <citation type="submission" date="2020-09" db="EMBL/GenBank/DDBJ databases">
        <authorList>
            <person name="Sun Q."/>
            <person name="Zhou Y."/>
        </authorList>
    </citation>
    <scope>NUCLEOTIDE SEQUENCE</scope>
    <source>
        <strain evidence="2">CGMCC 1.15152</strain>
    </source>
</reference>
<dbReference type="NCBIfam" id="TIGR00278">
    <property type="entry name" value="membrane protein insertion efficiency factor YidD"/>
    <property type="match status" value="1"/>
</dbReference>
<dbReference type="HAMAP" id="MF_00386">
    <property type="entry name" value="UPF0161_YidD"/>
    <property type="match status" value="1"/>
</dbReference>
<proteinExistence type="inferred from homology"/>
<keyword evidence="3" id="KW-1185">Reference proteome</keyword>
<organism evidence="2 3">
    <name type="scientific">Microbacterium faecale</name>
    <dbReference type="NCBI Taxonomy" id="1804630"/>
    <lineage>
        <taxon>Bacteria</taxon>
        <taxon>Bacillati</taxon>
        <taxon>Actinomycetota</taxon>
        <taxon>Actinomycetes</taxon>
        <taxon>Micrococcales</taxon>
        <taxon>Microbacteriaceae</taxon>
        <taxon>Microbacterium</taxon>
    </lineage>
</organism>
<evidence type="ECO:0000313" key="3">
    <source>
        <dbReference type="Proteomes" id="UP000633205"/>
    </source>
</evidence>
<evidence type="ECO:0000313" key="2">
    <source>
        <dbReference type="EMBL" id="GGD27772.1"/>
    </source>
</evidence>
<keyword evidence="1" id="KW-1003">Cell membrane</keyword>
<gene>
    <name evidence="2" type="ORF">GCM10010915_04770</name>
</gene>
<evidence type="ECO:0000256" key="1">
    <source>
        <dbReference type="HAMAP-Rule" id="MF_00386"/>
    </source>
</evidence>
<comment type="similarity">
    <text evidence="1">Belongs to the UPF0161 family.</text>
</comment>
<dbReference type="InterPro" id="IPR002696">
    <property type="entry name" value="Membr_insert_effic_factor_YidD"/>
</dbReference>
<comment type="subcellular location">
    <subcellularLocation>
        <location evidence="1">Cell membrane</location>
        <topology evidence="1">Peripheral membrane protein</topology>
        <orientation evidence="1">Cytoplasmic side</orientation>
    </subcellularLocation>
</comment>
<dbReference type="PANTHER" id="PTHR33383">
    <property type="entry name" value="MEMBRANE PROTEIN INSERTION EFFICIENCY FACTOR-RELATED"/>
    <property type="match status" value="1"/>
</dbReference>
<protein>
    <recommendedName>
        <fullName evidence="1">Putative membrane protein insertion efficiency factor</fullName>
    </recommendedName>
</protein>
<dbReference type="EMBL" id="BMHO01000001">
    <property type="protein sequence ID" value="GGD27772.1"/>
    <property type="molecule type" value="Genomic_DNA"/>
</dbReference>
<reference evidence="2" key="1">
    <citation type="journal article" date="2014" name="Int. J. Syst. Evol. Microbiol.">
        <title>Complete genome sequence of Corynebacterium casei LMG S-19264T (=DSM 44701T), isolated from a smear-ripened cheese.</title>
        <authorList>
            <consortium name="US DOE Joint Genome Institute (JGI-PGF)"/>
            <person name="Walter F."/>
            <person name="Albersmeier A."/>
            <person name="Kalinowski J."/>
            <person name="Ruckert C."/>
        </authorList>
    </citation>
    <scope>NUCLEOTIDE SEQUENCE</scope>
    <source>
        <strain evidence="2">CGMCC 1.15152</strain>
    </source>
</reference>
<comment type="function">
    <text evidence="1">Could be involved in insertion of integral membrane proteins into the membrane.</text>
</comment>
<keyword evidence="1" id="KW-0472">Membrane</keyword>
<name>A0A917DCX9_9MICO</name>
<dbReference type="PANTHER" id="PTHR33383:SF1">
    <property type="entry name" value="MEMBRANE PROTEIN INSERTION EFFICIENCY FACTOR-RELATED"/>
    <property type="match status" value="1"/>
</dbReference>
<comment type="caution">
    <text evidence="2">The sequence shown here is derived from an EMBL/GenBank/DDBJ whole genome shotgun (WGS) entry which is preliminary data.</text>
</comment>
<dbReference type="GO" id="GO:0005886">
    <property type="term" value="C:plasma membrane"/>
    <property type="evidence" value="ECO:0007669"/>
    <property type="project" value="UniProtKB-SubCell"/>
</dbReference>
<dbReference type="SMART" id="SM01234">
    <property type="entry name" value="Haemolytic"/>
    <property type="match status" value="1"/>
</dbReference>